<sequence length="59" mass="6728">MAYPPKTLVLGRCVRCGKKLYRGDEYYYCSHCDIPLCPICAKKTFGKCPACGRQLVRRP</sequence>
<accession>A0A7C1T6W2</accession>
<comment type="caution">
    <text evidence="1">The sequence shown here is derived from an EMBL/GenBank/DDBJ whole genome shotgun (WGS) entry which is preliminary data.</text>
</comment>
<evidence type="ECO:0000313" key="2">
    <source>
        <dbReference type="EMBL" id="HHP05291.1"/>
    </source>
</evidence>
<evidence type="ECO:0000313" key="1">
    <source>
        <dbReference type="EMBL" id="HEB48744.1"/>
    </source>
</evidence>
<dbReference type="EMBL" id="DSKP01000104">
    <property type="protein sequence ID" value="HEB48744.1"/>
    <property type="molecule type" value="Genomic_DNA"/>
</dbReference>
<gene>
    <name evidence="2" type="ORF">ENM88_06070</name>
    <name evidence="1" type="ORF">ENP77_02990</name>
</gene>
<dbReference type="EMBL" id="DRZM01000174">
    <property type="protein sequence ID" value="HHP05291.1"/>
    <property type="molecule type" value="Genomic_DNA"/>
</dbReference>
<name>A0A7C1T6W2_THEPE</name>
<organism evidence="1">
    <name type="scientific">Thermofilum pendens</name>
    <dbReference type="NCBI Taxonomy" id="2269"/>
    <lineage>
        <taxon>Archaea</taxon>
        <taxon>Thermoproteota</taxon>
        <taxon>Thermoprotei</taxon>
        <taxon>Thermofilales</taxon>
        <taxon>Thermofilaceae</taxon>
        <taxon>Thermofilum</taxon>
    </lineage>
</organism>
<protein>
    <submittedName>
        <fullName evidence="1">Uncharacterized protein</fullName>
    </submittedName>
</protein>
<dbReference type="AlphaFoldDB" id="A0A7C1T6W2"/>
<reference evidence="1" key="1">
    <citation type="journal article" date="2020" name="mSystems">
        <title>Genome- and Community-Level Interaction Insights into Carbon Utilization and Element Cycling Functions of Hydrothermarchaeota in Hydrothermal Sediment.</title>
        <authorList>
            <person name="Zhou Z."/>
            <person name="Liu Y."/>
            <person name="Xu W."/>
            <person name="Pan J."/>
            <person name="Luo Z.H."/>
            <person name="Li M."/>
        </authorList>
    </citation>
    <scope>NUCLEOTIDE SEQUENCE [LARGE SCALE GENOMIC DNA]</scope>
    <source>
        <strain evidence="2">SpSt-1125</strain>
        <strain evidence="1">SpSt-25</strain>
    </source>
</reference>
<proteinExistence type="predicted"/>